<dbReference type="Proteomes" id="UP000094849">
    <property type="component" value="Unassembled WGS sequence"/>
</dbReference>
<dbReference type="RefSeq" id="WP_069024482.1">
    <property type="nucleotide sequence ID" value="NZ_LVJZ01000003.1"/>
</dbReference>
<evidence type="ECO:0000256" key="1">
    <source>
        <dbReference type="SAM" id="Phobius"/>
    </source>
</evidence>
<organism evidence="2 3">
    <name type="scientific">Candidatus Thiodiazotropha endoloripes</name>
    <dbReference type="NCBI Taxonomy" id="1818881"/>
    <lineage>
        <taxon>Bacteria</taxon>
        <taxon>Pseudomonadati</taxon>
        <taxon>Pseudomonadota</taxon>
        <taxon>Gammaproteobacteria</taxon>
        <taxon>Chromatiales</taxon>
        <taxon>Sedimenticolaceae</taxon>
        <taxon>Candidatus Thiodiazotropha</taxon>
    </lineage>
</organism>
<feature type="transmembrane region" description="Helical" evidence="1">
    <location>
        <begin position="49"/>
        <end position="64"/>
    </location>
</feature>
<feature type="transmembrane region" description="Helical" evidence="1">
    <location>
        <begin position="7"/>
        <end position="29"/>
    </location>
</feature>
<dbReference type="AlphaFoldDB" id="A0A1E2UR76"/>
<dbReference type="EMBL" id="LVJZ01000003">
    <property type="protein sequence ID" value="ODB97278.1"/>
    <property type="molecule type" value="Genomic_DNA"/>
</dbReference>
<gene>
    <name evidence="2" type="ORF">A3196_11220</name>
</gene>
<evidence type="ECO:0000313" key="3">
    <source>
        <dbReference type="Proteomes" id="UP000094849"/>
    </source>
</evidence>
<proteinExistence type="predicted"/>
<keyword evidence="1" id="KW-0472">Membrane</keyword>
<sequence length="110" mass="12588">MLDEFKWSPFVFIWLATVVIIFSAISFFIPDNPKPNQTVFLPGYQIQEYSMYIICASFFMAAVRKRKIILNFEVNFIEGLVALTGVALFISPFVALFVKFVLMVIANAFT</sequence>
<accession>A0A1E2UR76</accession>
<comment type="caution">
    <text evidence="2">The sequence shown here is derived from an EMBL/GenBank/DDBJ whole genome shotgun (WGS) entry which is preliminary data.</text>
</comment>
<keyword evidence="1" id="KW-0812">Transmembrane</keyword>
<name>A0A1E2UR76_9GAMM</name>
<reference evidence="2 3" key="1">
    <citation type="submission" date="2016-03" db="EMBL/GenBank/DDBJ databases">
        <title>Chemosynthetic sulphur-oxidizing symbionts of marine invertebrate animals are capable of nitrogen fixation.</title>
        <authorList>
            <person name="Petersen J.M."/>
            <person name="Kemper A."/>
            <person name="Gruber-Vodicka H."/>
            <person name="Cardini U."/>
            <person name="Geest Mvander."/>
            <person name="Kleiner M."/>
            <person name="Bulgheresi S."/>
            <person name="Fussmann M."/>
            <person name="Herbold C."/>
            <person name="Seah B.K.B."/>
            <person name="Antony C.Paul."/>
            <person name="Liu D."/>
            <person name="Belitz A."/>
            <person name="Weber M."/>
        </authorList>
    </citation>
    <scope>NUCLEOTIDE SEQUENCE [LARGE SCALE GENOMIC DNA]</scope>
    <source>
        <strain evidence="2">G_D</strain>
    </source>
</reference>
<keyword evidence="1" id="KW-1133">Transmembrane helix</keyword>
<feature type="transmembrane region" description="Helical" evidence="1">
    <location>
        <begin position="76"/>
        <end position="109"/>
    </location>
</feature>
<keyword evidence="3" id="KW-1185">Reference proteome</keyword>
<evidence type="ECO:0000313" key="2">
    <source>
        <dbReference type="EMBL" id="ODB97278.1"/>
    </source>
</evidence>
<protein>
    <submittedName>
        <fullName evidence="2">Uncharacterized protein</fullName>
    </submittedName>
</protein>